<feature type="compositionally biased region" description="Low complexity" evidence="1">
    <location>
        <begin position="13"/>
        <end position="34"/>
    </location>
</feature>
<dbReference type="EMBL" id="JAUJYN010000001">
    <property type="protein sequence ID" value="KAK1280436.1"/>
    <property type="molecule type" value="Genomic_DNA"/>
</dbReference>
<evidence type="ECO:0000313" key="3">
    <source>
        <dbReference type="Proteomes" id="UP001179952"/>
    </source>
</evidence>
<evidence type="ECO:0000256" key="1">
    <source>
        <dbReference type="SAM" id="MobiDB-lite"/>
    </source>
</evidence>
<comment type="caution">
    <text evidence="2">The sequence shown here is derived from an EMBL/GenBank/DDBJ whole genome shotgun (WGS) entry which is preliminary data.</text>
</comment>
<feature type="region of interest" description="Disordered" evidence="1">
    <location>
        <begin position="13"/>
        <end position="76"/>
    </location>
</feature>
<keyword evidence="3" id="KW-1185">Reference proteome</keyword>
<dbReference type="AlphaFoldDB" id="A0AAV9BUR4"/>
<evidence type="ECO:0000313" key="2">
    <source>
        <dbReference type="EMBL" id="KAK1280436.1"/>
    </source>
</evidence>
<protein>
    <submittedName>
        <fullName evidence="2">Uncharacterized protein</fullName>
    </submittedName>
</protein>
<accession>A0AAV9BUR4</accession>
<gene>
    <name evidence="2" type="ORF">QJS04_geneDACA018219</name>
</gene>
<sequence length="76" mass="8227">MFLHGCSVRFDSSLAATRSANSRSTSSVPRTRTSIARASSPFPRSMRELGVSGRTSAPRKMMSAGTAARPRLMRQP</sequence>
<organism evidence="2 3">
    <name type="scientific">Acorus gramineus</name>
    <name type="common">Dwarf sweet flag</name>
    <dbReference type="NCBI Taxonomy" id="55184"/>
    <lineage>
        <taxon>Eukaryota</taxon>
        <taxon>Viridiplantae</taxon>
        <taxon>Streptophyta</taxon>
        <taxon>Embryophyta</taxon>
        <taxon>Tracheophyta</taxon>
        <taxon>Spermatophyta</taxon>
        <taxon>Magnoliopsida</taxon>
        <taxon>Liliopsida</taxon>
        <taxon>Acoraceae</taxon>
        <taxon>Acorus</taxon>
    </lineage>
</organism>
<reference evidence="2" key="2">
    <citation type="submission" date="2023-06" db="EMBL/GenBank/DDBJ databases">
        <authorList>
            <person name="Ma L."/>
            <person name="Liu K.-W."/>
            <person name="Li Z."/>
            <person name="Hsiao Y.-Y."/>
            <person name="Qi Y."/>
            <person name="Fu T."/>
            <person name="Tang G."/>
            <person name="Zhang D."/>
            <person name="Sun W.-H."/>
            <person name="Liu D.-K."/>
            <person name="Li Y."/>
            <person name="Chen G.-Z."/>
            <person name="Liu X.-D."/>
            <person name="Liao X.-Y."/>
            <person name="Jiang Y.-T."/>
            <person name="Yu X."/>
            <person name="Hao Y."/>
            <person name="Huang J."/>
            <person name="Zhao X.-W."/>
            <person name="Ke S."/>
            <person name="Chen Y.-Y."/>
            <person name="Wu W.-L."/>
            <person name="Hsu J.-L."/>
            <person name="Lin Y.-F."/>
            <person name="Huang M.-D."/>
            <person name="Li C.-Y."/>
            <person name="Huang L."/>
            <person name="Wang Z.-W."/>
            <person name="Zhao X."/>
            <person name="Zhong W.-Y."/>
            <person name="Peng D.-H."/>
            <person name="Ahmad S."/>
            <person name="Lan S."/>
            <person name="Zhang J.-S."/>
            <person name="Tsai W.-C."/>
            <person name="Van De Peer Y."/>
            <person name="Liu Z.-J."/>
        </authorList>
    </citation>
    <scope>NUCLEOTIDE SEQUENCE</scope>
    <source>
        <strain evidence="2">SCP</strain>
        <tissue evidence="2">Leaves</tissue>
    </source>
</reference>
<name>A0AAV9BUR4_ACOGR</name>
<dbReference type="Proteomes" id="UP001179952">
    <property type="component" value="Unassembled WGS sequence"/>
</dbReference>
<proteinExistence type="predicted"/>
<reference evidence="2" key="1">
    <citation type="journal article" date="2023" name="Nat. Commun.">
        <title>Diploid and tetraploid genomes of Acorus and the evolution of monocots.</title>
        <authorList>
            <person name="Ma L."/>
            <person name="Liu K.W."/>
            <person name="Li Z."/>
            <person name="Hsiao Y.Y."/>
            <person name="Qi Y."/>
            <person name="Fu T."/>
            <person name="Tang G.D."/>
            <person name="Zhang D."/>
            <person name="Sun W.H."/>
            <person name="Liu D.K."/>
            <person name="Li Y."/>
            <person name="Chen G.Z."/>
            <person name="Liu X.D."/>
            <person name="Liao X.Y."/>
            <person name="Jiang Y.T."/>
            <person name="Yu X."/>
            <person name="Hao Y."/>
            <person name="Huang J."/>
            <person name="Zhao X.W."/>
            <person name="Ke S."/>
            <person name="Chen Y.Y."/>
            <person name="Wu W.L."/>
            <person name="Hsu J.L."/>
            <person name="Lin Y.F."/>
            <person name="Huang M.D."/>
            <person name="Li C.Y."/>
            <person name="Huang L."/>
            <person name="Wang Z.W."/>
            <person name="Zhao X."/>
            <person name="Zhong W.Y."/>
            <person name="Peng D.H."/>
            <person name="Ahmad S."/>
            <person name="Lan S."/>
            <person name="Zhang J.S."/>
            <person name="Tsai W.C."/>
            <person name="Van de Peer Y."/>
            <person name="Liu Z.J."/>
        </authorList>
    </citation>
    <scope>NUCLEOTIDE SEQUENCE</scope>
    <source>
        <strain evidence="2">SCP</strain>
    </source>
</reference>